<dbReference type="EMBL" id="KV588203">
    <property type="protein sequence ID" value="OPL32604.1"/>
    <property type="molecule type" value="Genomic_DNA"/>
</dbReference>
<feature type="region of interest" description="Disordered" evidence="1">
    <location>
        <begin position="159"/>
        <end position="189"/>
    </location>
</feature>
<evidence type="ECO:0000313" key="3">
    <source>
        <dbReference type="Proteomes" id="UP000266721"/>
    </source>
</evidence>
<organism evidence="2 3">
    <name type="scientific">Mytilus galloprovincialis</name>
    <name type="common">Mediterranean mussel</name>
    <dbReference type="NCBI Taxonomy" id="29158"/>
    <lineage>
        <taxon>Eukaryota</taxon>
        <taxon>Metazoa</taxon>
        <taxon>Spiralia</taxon>
        <taxon>Lophotrochozoa</taxon>
        <taxon>Mollusca</taxon>
        <taxon>Bivalvia</taxon>
        <taxon>Autobranchia</taxon>
        <taxon>Pteriomorphia</taxon>
        <taxon>Mytilida</taxon>
        <taxon>Mytiloidea</taxon>
        <taxon>Mytilidae</taxon>
        <taxon>Mytilinae</taxon>
        <taxon>Mytilus</taxon>
    </lineage>
</organism>
<evidence type="ECO:0000256" key="1">
    <source>
        <dbReference type="SAM" id="MobiDB-lite"/>
    </source>
</evidence>
<feature type="non-terminal residue" evidence="2">
    <location>
        <position position="1"/>
    </location>
</feature>
<gene>
    <name evidence="2" type="ORF">AM593_05137</name>
</gene>
<proteinExistence type="predicted"/>
<evidence type="ECO:0000313" key="2">
    <source>
        <dbReference type="EMBL" id="OPL32604.1"/>
    </source>
</evidence>
<name>A0A3L5TRT8_MYTGA</name>
<keyword evidence="3" id="KW-1185">Reference proteome</keyword>
<dbReference type="Proteomes" id="UP000266721">
    <property type="component" value="Unassembled WGS sequence"/>
</dbReference>
<dbReference type="AlphaFoldDB" id="A0A3L5TRT8"/>
<comment type="caution">
    <text evidence="2">The sequence shown here is derived from an EMBL/GenBank/DDBJ whole genome shotgun (WGS) entry which is preliminary data.</text>
</comment>
<feature type="compositionally biased region" description="Low complexity" evidence="1">
    <location>
        <begin position="274"/>
        <end position="285"/>
    </location>
</feature>
<accession>A0A3L5TRT8</accession>
<reference evidence="2 3" key="1">
    <citation type="journal article" date="2016" name="PLoS ONE">
        <title>A First Insight into the Genome of the Filter-Feeder Mussel Mytilus galloprovincialis.</title>
        <authorList>
            <person name="Murgarella M."/>
            <person name="Puiu D."/>
            <person name="Novoa B."/>
            <person name="Figueras A."/>
            <person name="Posada D."/>
            <person name="Canchaya C."/>
        </authorList>
    </citation>
    <scope>NUCLEOTIDE SEQUENCE [LARGE SCALE GENOMIC DNA]</scope>
    <source>
        <tissue evidence="2">Muscle</tissue>
    </source>
</reference>
<protein>
    <submittedName>
        <fullName evidence="2">Uncharacterized protein</fullName>
    </submittedName>
</protein>
<sequence length="285" mass="30698">MVTLKDFEHQSYPRRLNLLISIAVPSVELGSPVDFQCIEETNSSSSKQNHFKWHLGDIPKESEITGNYTQDQHDKYHVNLNVYITRVYPEPTCLFNSKDMTMTKLSTSGWFHDVTLLLKIPRKYHWCISDLKPMCTVRGKQIPDITELKCPEEDTTISASVSTSVPRRSAGVTTGVTRRSAGVTRRSAGVTTSVTNGAAGVTTSVTGRSTCVTAGVTRRAAGVTTSVTRRSADVTSVTNGAAGVTTSVTRRSAGVTRRAAGVTTSVTRRSEGFTTGSASNATSTA</sequence>
<feature type="region of interest" description="Disordered" evidence="1">
    <location>
        <begin position="252"/>
        <end position="285"/>
    </location>
</feature>
<feature type="compositionally biased region" description="Polar residues" evidence="1">
    <location>
        <begin position="159"/>
        <end position="177"/>
    </location>
</feature>